<dbReference type="RefSeq" id="XP_014674473.1">
    <property type="nucleotide sequence ID" value="XM_014818987.1"/>
</dbReference>
<feature type="region of interest" description="Disordered" evidence="2">
    <location>
        <begin position="417"/>
        <end position="438"/>
    </location>
</feature>
<dbReference type="PANTHER" id="PTHR21549">
    <property type="entry name" value="MUTATED IN BLADDER CANCER 1"/>
    <property type="match status" value="1"/>
</dbReference>
<feature type="compositionally biased region" description="Basic residues" evidence="2">
    <location>
        <begin position="420"/>
        <end position="432"/>
    </location>
</feature>
<evidence type="ECO:0000256" key="2">
    <source>
        <dbReference type="SAM" id="MobiDB-lite"/>
    </source>
</evidence>
<keyword evidence="3" id="KW-1185">Reference proteome</keyword>
<gene>
    <name evidence="4 5" type="primary">LOC106814649</name>
</gene>
<proteinExistence type="predicted"/>
<feature type="compositionally biased region" description="Polar residues" evidence="2">
    <location>
        <begin position="599"/>
        <end position="609"/>
    </location>
</feature>
<reference evidence="4 5" key="1">
    <citation type="submission" date="2025-05" db="UniProtKB">
        <authorList>
            <consortium name="RefSeq"/>
        </authorList>
    </citation>
    <scope>IDENTIFICATION</scope>
</reference>
<dbReference type="InterPro" id="IPR039902">
    <property type="entry name" value="CCDC148/CCDC112"/>
</dbReference>
<organism evidence="3 4">
    <name type="scientific">Priapulus caudatus</name>
    <name type="common">Priapulid worm</name>
    <dbReference type="NCBI Taxonomy" id="37621"/>
    <lineage>
        <taxon>Eukaryota</taxon>
        <taxon>Metazoa</taxon>
        <taxon>Ecdysozoa</taxon>
        <taxon>Scalidophora</taxon>
        <taxon>Priapulida</taxon>
        <taxon>Priapulimorpha</taxon>
        <taxon>Priapulimorphida</taxon>
        <taxon>Priapulidae</taxon>
        <taxon>Priapulus</taxon>
    </lineage>
</organism>
<dbReference type="RefSeq" id="XP_014674472.1">
    <property type="nucleotide sequence ID" value="XM_014818986.1"/>
</dbReference>
<accession>A0ABM1EQK1</accession>
<keyword evidence="1" id="KW-0175">Coiled coil</keyword>
<dbReference type="GeneID" id="106814649"/>
<evidence type="ECO:0000313" key="3">
    <source>
        <dbReference type="Proteomes" id="UP000695022"/>
    </source>
</evidence>
<sequence>MRNRELKPLFSSAAAFIDSKSENLVNKCLEGLPMRRYSAVNYDLLRDIAKLKKDDCSYQIASIARLNETSKQSKEQALLSHHKFLWHQEYRQLQEKEATCLLDLNSLCMEENVLELCELKASLDADVQTFTTDAVQPFFKLRENIVDWLRSRKSKVEDVKTLQANHSKIKWALSQLMDVQNKAMHDLSKDQVQLKLESDLAVIQGQIGKTERRVHEGIPEEAMMLEYPDQNLLSTVLSEFNLLDGRFTERLKLLETKYTEQRSRHNGRGDWDIKDHETFVTVAEIYTASETNNRRAYYIDMLKRMLPHKKHSELVAHEEEWLLAKKYHAQRDAVLASWHRSKVDLLKKIQTVFAEALIHNEEETHAARDKEKQHMKCQLLYAKVSLWREQQLEMTRVQQELENQAREEAARHEQFQAEMKRRKTAKQKKRVQRYKERKDYEKQAEQAEQCRHLEDIQKHILKLSEIGKERIAYRDKLLHAKHVQRDELEEKRRIAEAERERRLTLIRQKVAVHVEPDSQRVCSATICSDARRGFGATDEQPIQTPLFSVTSFTDSQVSADPRFKLEMRLREAGLLQSEYARHMLKNTRPLKLPRPDVKSNVSFTQMEGM</sequence>
<evidence type="ECO:0000313" key="5">
    <source>
        <dbReference type="RefSeq" id="XP_014674473.1"/>
    </source>
</evidence>
<name>A0ABM1EQK1_PRICU</name>
<protein>
    <submittedName>
        <fullName evidence="4 5">Coiled-coil domain-containing protein 148-like isoform X1</fullName>
    </submittedName>
</protein>
<dbReference type="Proteomes" id="UP000695022">
    <property type="component" value="Unplaced"/>
</dbReference>
<evidence type="ECO:0000256" key="1">
    <source>
        <dbReference type="ARBA" id="ARBA00023054"/>
    </source>
</evidence>
<dbReference type="PANTHER" id="PTHR21549:SF1">
    <property type="entry name" value="COILED-COIL DOMAIN-CONTAINING PROTEIN 148"/>
    <property type="match status" value="1"/>
</dbReference>
<feature type="region of interest" description="Disordered" evidence="2">
    <location>
        <begin position="590"/>
        <end position="609"/>
    </location>
</feature>
<evidence type="ECO:0000313" key="4">
    <source>
        <dbReference type="RefSeq" id="XP_014674472.1"/>
    </source>
</evidence>